<keyword evidence="4" id="KW-0964">Secreted</keyword>
<dbReference type="PANTHER" id="PTHR21353:SF7">
    <property type="entry name" value="CARDIOTROPHIN-LIKE CYTOKINE FACTOR 1"/>
    <property type="match status" value="1"/>
</dbReference>
<comment type="subcellular location">
    <subcellularLocation>
        <location evidence="1">Secreted</location>
    </subcellularLocation>
</comment>
<evidence type="ECO:0000256" key="2">
    <source>
        <dbReference type="ARBA" id="ARBA00007432"/>
    </source>
</evidence>
<dbReference type="GO" id="GO:0007259">
    <property type="term" value="P:cell surface receptor signaling pathway via JAK-STAT"/>
    <property type="evidence" value="ECO:0007669"/>
    <property type="project" value="TreeGrafter"/>
</dbReference>
<keyword evidence="3" id="KW-0202">Cytokine</keyword>
<evidence type="ECO:0000256" key="1">
    <source>
        <dbReference type="ARBA" id="ARBA00004613"/>
    </source>
</evidence>
<reference evidence="6" key="3">
    <citation type="submission" date="2025-09" db="UniProtKB">
        <authorList>
            <consortium name="Ensembl"/>
        </authorList>
    </citation>
    <scope>IDENTIFICATION</scope>
</reference>
<accession>A0A493TDP8</accession>
<dbReference type="GO" id="GO:0005615">
    <property type="term" value="C:extracellular space"/>
    <property type="evidence" value="ECO:0007669"/>
    <property type="project" value="UniProtKB-KW"/>
</dbReference>
<organism evidence="6 7">
    <name type="scientific">Anas platyrhynchos platyrhynchos</name>
    <name type="common">Northern mallard</name>
    <dbReference type="NCBI Taxonomy" id="8840"/>
    <lineage>
        <taxon>Eukaryota</taxon>
        <taxon>Metazoa</taxon>
        <taxon>Chordata</taxon>
        <taxon>Craniata</taxon>
        <taxon>Vertebrata</taxon>
        <taxon>Euteleostomi</taxon>
        <taxon>Archelosauria</taxon>
        <taxon>Archosauria</taxon>
        <taxon>Dinosauria</taxon>
        <taxon>Saurischia</taxon>
        <taxon>Theropoda</taxon>
        <taxon>Coelurosauria</taxon>
        <taxon>Aves</taxon>
        <taxon>Neognathae</taxon>
        <taxon>Galloanserae</taxon>
        <taxon>Anseriformes</taxon>
        <taxon>Anatidae</taxon>
        <taxon>Anatinae</taxon>
        <taxon>Anas</taxon>
    </lineage>
</organism>
<keyword evidence="7" id="KW-1185">Reference proteome</keyword>
<proteinExistence type="inferred from homology"/>
<evidence type="ECO:0000256" key="4">
    <source>
        <dbReference type="ARBA" id="ARBA00022525"/>
    </source>
</evidence>
<evidence type="ECO:0000256" key="5">
    <source>
        <dbReference type="SAM" id="MobiDB-lite"/>
    </source>
</evidence>
<evidence type="ECO:0000313" key="6">
    <source>
        <dbReference type="Ensembl" id="ENSAPLP00000024004.1"/>
    </source>
</evidence>
<dbReference type="GeneTree" id="ENSGT01050000248398"/>
<dbReference type="InterPro" id="IPR010681">
    <property type="entry name" value="PRF/CT"/>
</dbReference>
<reference evidence="7" key="1">
    <citation type="submission" date="2017-10" db="EMBL/GenBank/DDBJ databases">
        <title>A new Pekin duck reference genome.</title>
        <authorList>
            <person name="Hou Z.-C."/>
            <person name="Zhou Z.-K."/>
            <person name="Zhu F."/>
            <person name="Hou S.-S."/>
        </authorList>
    </citation>
    <scope>NUCLEOTIDE SEQUENCE [LARGE SCALE GENOMIC DNA]</scope>
</reference>
<reference evidence="6" key="2">
    <citation type="submission" date="2025-08" db="UniProtKB">
        <authorList>
            <consortium name="Ensembl"/>
        </authorList>
    </citation>
    <scope>IDENTIFICATION</scope>
</reference>
<dbReference type="GO" id="GO:0030890">
    <property type="term" value="P:positive regulation of B cell proliferation"/>
    <property type="evidence" value="ECO:0007669"/>
    <property type="project" value="TreeGrafter"/>
</dbReference>
<protein>
    <submittedName>
        <fullName evidence="6">Uncharacterized protein</fullName>
    </submittedName>
</protein>
<sequence>MALLPRPRRLEPPWGPWEDGGLPAPWRGGAALGLPGAERKGKNAGKQPLKGDSWGIFAFLCAALCNLPAVPALNGTEELGAGQSIQKTYDLTRYLEHQLRTLAGTYVSRGLAPPPPACPSPISLLAPQAWGPPAFFCVPTSVGTPQTSPRCSIGMGVGVHLYA</sequence>
<dbReference type="PANTHER" id="PTHR21353">
    <property type="match status" value="1"/>
</dbReference>
<evidence type="ECO:0000313" key="7">
    <source>
        <dbReference type="Proteomes" id="UP000016666"/>
    </source>
</evidence>
<dbReference type="AlphaFoldDB" id="A0A493TDP8"/>
<dbReference type="GO" id="GO:0005125">
    <property type="term" value="F:cytokine activity"/>
    <property type="evidence" value="ECO:0007669"/>
    <property type="project" value="UniProtKB-KW"/>
</dbReference>
<dbReference type="Proteomes" id="UP000016666">
    <property type="component" value="Unassembled WGS sequence"/>
</dbReference>
<comment type="similarity">
    <text evidence="2">Belongs to the IL-6 superfamily.</text>
</comment>
<dbReference type="Ensembl" id="ENSAPLT00000047415.1">
    <property type="protein sequence ID" value="ENSAPLP00000024004.1"/>
    <property type="gene ID" value="ENSAPLG00000025417.1"/>
</dbReference>
<feature type="region of interest" description="Disordered" evidence="5">
    <location>
        <begin position="28"/>
        <end position="47"/>
    </location>
</feature>
<dbReference type="GO" id="GO:0097058">
    <property type="term" value="C:CRLF-CLCF1 complex"/>
    <property type="evidence" value="ECO:0007669"/>
    <property type="project" value="TreeGrafter"/>
</dbReference>
<name>A0A493TDP8_ANAPP</name>
<dbReference type="STRING" id="8840.ENSAPLP00000024004"/>
<evidence type="ECO:0000256" key="3">
    <source>
        <dbReference type="ARBA" id="ARBA00022514"/>
    </source>
</evidence>
<dbReference type="GO" id="GO:0097059">
    <property type="term" value="C:CNTFR-CLCF1 complex"/>
    <property type="evidence" value="ECO:0007669"/>
    <property type="project" value="TreeGrafter"/>
</dbReference>